<comment type="similarity">
    <text evidence="5 22">Belongs to the D-alanine--D-alanine ligase family.</text>
</comment>
<dbReference type="InterPro" id="IPR005905">
    <property type="entry name" value="D_ala_D_ala"/>
</dbReference>
<dbReference type="PROSITE" id="PS00843">
    <property type="entry name" value="DALA_DALA_LIGASE_1"/>
    <property type="match status" value="1"/>
</dbReference>
<accession>A0A4R3TDJ9</accession>
<dbReference type="PANTHER" id="PTHR23132">
    <property type="entry name" value="D-ALANINE--D-ALANINE LIGASE"/>
    <property type="match status" value="1"/>
</dbReference>
<keyword evidence="13 22" id="KW-0133">Cell shape</keyword>
<dbReference type="GO" id="GO:0009252">
    <property type="term" value="P:peptidoglycan biosynthetic process"/>
    <property type="evidence" value="ECO:0007669"/>
    <property type="project" value="UniProtKB-UniRule"/>
</dbReference>
<evidence type="ECO:0000256" key="4">
    <source>
        <dbReference type="ARBA" id="ARBA00004752"/>
    </source>
</evidence>
<dbReference type="HAMAP" id="MF_00047">
    <property type="entry name" value="Dala_Dala_lig"/>
    <property type="match status" value="1"/>
</dbReference>
<keyword evidence="11 25" id="KW-0067">ATP-binding</keyword>
<dbReference type="InterPro" id="IPR011761">
    <property type="entry name" value="ATP-grasp"/>
</dbReference>
<dbReference type="Proteomes" id="UP000295773">
    <property type="component" value="Unassembled WGS sequence"/>
</dbReference>
<dbReference type="GO" id="GO:0005524">
    <property type="term" value="F:ATP binding"/>
    <property type="evidence" value="ECO:0007669"/>
    <property type="project" value="UniProtKB-UniRule"/>
</dbReference>
<comment type="catalytic activity">
    <reaction evidence="17 22">
        <text>2 D-alanine + ATP = D-alanyl-D-alanine + ADP + phosphate + H(+)</text>
        <dbReference type="Rhea" id="RHEA:11224"/>
        <dbReference type="ChEBI" id="CHEBI:15378"/>
        <dbReference type="ChEBI" id="CHEBI:30616"/>
        <dbReference type="ChEBI" id="CHEBI:43474"/>
        <dbReference type="ChEBI" id="CHEBI:57416"/>
        <dbReference type="ChEBI" id="CHEBI:57822"/>
        <dbReference type="ChEBI" id="CHEBI:456216"/>
        <dbReference type="EC" id="6.3.2.4"/>
    </reaction>
</comment>
<evidence type="ECO:0000259" key="26">
    <source>
        <dbReference type="PROSITE" id="PS50975"/>
    </source>
</evidence>
<feature type="active site" evidence="23">
    <location>
        <position position="192"/>
    </location>
</feature>
<dbReference type="Pfam" id="PF07478">
    <property type="entry name" value="Dala_Dala_lig_C"/>
    <property type="match status" value="1"/>
</dbReference>
<feature type="binding site" evidence="24">
    <location>
        <position position="311"/>
    </location>
    <ligand>
        <name>Mg(2+)</name>
        <dbReference type="ChEBI" id="CHEBI:18420"/>
        <label>1</label>
    </ligand>
</feature>
<feature type="domain" description="ATP-grasp" evidence="26">
    <location>
        <begin position="146"/>
        <end position="354"/>
    </location>
</feature>
<evidence type="ECO:0000256" key="1">
    <source>
        <dbReference type="ARBA" id="ARBA00001936"/>
    </source>
</evidence>
<dbReference type="Gene3D" id="3.30.1490.20">
    <property type="entry name" value="ATP-grasp fold, A domain"/>
    <property type="match status" value="1"/>
</dbReference>
<feature type="binding site" evidence="24">
    <location>
        <position position="325"/>
    </location>
    <ligand>
        <name>Mg(2+)</name>
        <dbReference type="ChEBI" id="CHEBI:18420"/>
        <label>1</label>
    </ligand>
</feature>
<feature type="binding site" evidence="24">
    <location>
        <position position="327"/>
    </location>
    <ligand>
        <name>Mg(2+)</name>
        <dbReference type="ChEBI" id="CHEBI:18420"/>
        <label>2</label>
    </ligand>
</feature>
<dbReference type="InterPro" id="IPR013815">
    <property type="entry name" value="ATP_grasp_subdomain_1"/>
</dbReference>
<evidence type="ECO:0000256" key="22">
    <source>
        <dbReference type="HAMAP-Rule" id="MF_00047"/>
    </source>
</evidence>
<evidence type="ECO:0000256" key="20">
    <source>
        <dbReference type="ARBA" id="ARBA00076288"/>
    </source>
</evidence>
<comment type="cofactor">
    <cofactor evidence="1">
        <name>Mn(2+)</name>
        <dbReference type="ChEBI" id="CHEBI:29035"/>
    </cofactor>
</comment>
<comment type="function">
    <text evidence="2 22">Cell wall formation.</text>
</comment>
<dbReference type="PROSITE" id="PS00844">
    <property type="entry name" value="DALA_DALA_LIGASE_2"/>
    <property type="match status" value="1"/>
</dbReference>
<keyword evidence="16 22" id="KW-0961">Cell wall biogenesis/degradation</keyword>
<dbReference type="AlphaFoldDB" id="A0A4R3TDJ9"/>
<dbReference type="Gene3D" id="3.30.470.20">
    <property type="entry name" value="ATP-grasp fold, B domain"/>
    <property type="match status" value="1"/>
</dbReference>
<keyword evidence="10 25" id="KW-0547">Nucleotide-binding</keyword>
<evidence type="ECO:0000256" key="9">
    <source>
        <dbReference type="ARBA" id="ARBA00022723"/>
    </source>
</evidence>
<keyword evidence="7 22" id="KW-0963">Cytoplasm</keyword>
<keyword evidence="28" id="KW-1185">Reference proteome</keyword>
<organism evidence="27 28">
    <name type="scientific">Longicatena caecimuris</name>
    <dbReference type="NCBI Taxonomy" id="1796635"/>
    <lineage>
        <taxon>Bacteria</taxon>
        <taxon>Bacillati</taxon>
        <taxon>Bacillota</taxon>
        <taxon>Erysipelotrichia</taxon>
        <taxon>Erysipelotrichales</taxon>
        <taxon>Erysipelotrichaceae</taxon>
        <taxon>Longicatena</taxon>
    </lineage>
</organism>
<evidence type="ECO:0000256" key="18">
    <source>
        <dbReference type="ARBA" id="ARBA00060592"/>
    </source>
</evidence>
<keyword evidence="12 24" id="KW-0460">Magnesium</keyword>
<feature type="active site" evidence="23">
    <location>
        <position position="18"/>
    </location>
</feature>
<comment type="pathway">
    <text evidence="4 22">Cell wall biogenesis; peptidoglycan biosynthesis.</text>
</comment>
<proteinExistence type="inferred from homology"/>
<evidence type="ECO:0000256" key="21">
    <source>
        <dbReference type="ARBA" id="ARBA00077154"/>
    </source>
</evidence>
<evidence type="ECO:0000256" key="8">
    <source>
        <dbReference type="ARBA" id="ARBA00022598"/>
    </source>
</evidence>
<dbReference type="EC" id="6.3.2.4" evidence="6 22"/>
<sequence>MDVMKLSVAIAFGGVSVEHEISILSAMQAIAAFPDAYEIVPLYIAKDGRMYSDASFQKTEVFQDLTKVTQENYEVQLVREHQRVLMQWKKHHFWKTSRVIDFVLPILHGTNGEDGSFQGFLKTLHVPFAQCGVLSGALGQDKVAMKMILQDQGLPLVPWFYWWKQEPLEEAFFAKAQRLGYPMIIKPSNLGSSIGIAVVQNAQELKKAMEEGFQYDDKIVIEKVITPLREINASVLGDMEDAKCSVLEEVVKQDTILSFQDKYEGHAKSKGMAGTNRRVPASLEKEEAQEITSYALASFQALQAEGVVRIDFLMNADTKDIYVNEINSIPGSLAYYLWEASGLTFTKLLEELIQLGMKRWRREEKRIVSFDTNVLQLQAKGGSKQL</sequence>
<comment type="caution">
    <text evidence="27">The sequence shown here is derived from an EMBL/GenBank/DDBJ whole genome shotgun (WGS) entry which is preliminary data.</text>
</comment>
<evidence type="ECO:0000313" key="27">
    <source>
        <dbReference type="EMBL" id="TCU59266.1"/>
    </source>
</evidence>
<evidence type="ECO:0000256" key="5">
    <source>
        <dbReference type="ARBA" id="ARBA00010871"/>
    </source>
</evidence>
<evidence type="ECO:0000256" key="17">
    <source>
        <dbReference type="ARBA" id="ARBA00047614"/>
    </source>
</evidence>
<dbReference type="NCBIfam" id="TIGR01205">
    <property type="entry name" value="D_ala_D_alaTIGR"/>
    <property type="match status" value="1"/>
</dbReference>
<gene>
    <name evidence="22" type="primary">ddl</name>
    <name evidence="27" type="ORF">EDD61_11080</name>
</gene>
<dbReference type="EMBL" id="SMBP01000010">
    <property type="protein sequence ID" value="TCU59266.1"/>
    <property type="molecule type" value="Genomic_DNA"/>
</dbReference>
<reference evidence="27 28" key="1">
    <citation type="submission" date="2019-03" db="EMBL/GenBank/DDBJ databases">
        <title>Genomic Encyclopedia of Type Strains, Phase IV (KMG-IV): sequencing the most valuable type-strain genomes for metagenomic binning, comparative biology and taxonomic classification.</title>
        <authorList>
            <person name="Goeker M."/>
        </authorList>
    </citation>
    <scope>NUCLEOTIDE SEQUENCE [LARGE SCALE GENOMIC DNA]</scope>
    <source>
        <strain evidence="27 28">DSM 29481</strain>
    </source>
</reference>
<keyword evidence="14 22" id="KW-0573">Peptidoglycan synthesis</keyword>
<evidence type="ECO:0000256" key="11">
    <source>
        <dbReference type="ARBA" id="ARBA00022840"/>
    </source>
</evidence>
<evidence type="ECO:0000256" key="14">
    <source>
        <dbReference type="ARBA" id="ARBA00022984"/>
    </source>
</evidence>
<evidence type="ECO:0000256" key="7">
    <source>
        <dbReference type="ARBA" id="ARBA00022490"/>
    </source>
</evidence>
<evidence type="ECO:0000256" key="13">
    <source>
        <dbReference type="ARBA" id="ARBA00022960"/>
    </source>
</evidence>
<dbReference type="InterPro" id="IPR000291">
    <property type="entry name" value="D-Ala_lig_Van_CS"/>
</dbReference>
<evidence type="ECO:0000313" key="28">
    <source>
        <dbReference type="Proteomes" id="UP000295773"/>
    </source>
</evidence>
<evidence type="ECO:0000256" key="15">
    <source>
        <dbReference type="ARBA" id="ARBA00023211"/>
    </source>
</evidence>
<evidence type="ECO:0000256" key="25">
    <source>
        <dbReference type="PROSITE-ProRule" id="PRU00409"/>
    </source>
</evidence>
<evidence type="ECO:0000256" key="24">
    <source>
        <dbReference type="PIRSR" id="PIRSR039102-3"/>
    </source>
</evidence>
<evidence type="ECO:0000256" key="16">
    <source>
        <dbReference type="ARBA" id="ARBA00023316"/>
    </source>
</evidence>
<name>A0A4R3TDJ9_9FIRM</name>
<protein>
    <recommendedName>
        <fullName evidence="19 22">D-alanine--D-alanine ligase</fullName>
        <ecNumber evidence="6 22">6.3.2.4</ecNumber>
    </recommendedName>
    <alternativeName>
        <fullName evidence="21 22">D-Ala-D-Ala ligase</fullName>
    </alternativeName>
    <alternativeName>
        <fullName evidence="20 22">D-alanylalanine synthetase</fullName>
    </alternativeName>
</protein>
<dbReference type="InterPro" id="IPR016185">
    <property type="entry name" value="PreATP-grasp_dom_sf"/>
</dbReference>
<comment type="pathway">
    <text evidence="18">Glycan biosynthesis.</text>
</comment>
<dbReference type="UniPathway" id="UPA00219"/>
<dbReference type="GO" id="GO:0005829">
    <property type="term" value="C:cytosol"/>
    <property type="evidence" value="ECO:0007669"/>
    <property type="project" value="TreeGrafter"/>
</dbReference>
<dbReference type="FunFam" id="3.30.1490.20:FF:000007">
    <property type="entry name" value="D-alanine--D-alanine ligase"/>
    <property type="match status" value="1"/>
</dbReference>
<dbReference type="InterPro" id="IPR011095">
    <property type="entry name" value="Dala_Dala_lig_C"/>
</dbReference>
<dbReference type="PIRSF" id="PIRSF039102">
    <property type="entry name" value="Ddl/VanB"/>
    <property type="match status" value="1"/>
</dbReference>
<evidence type="ECO:0000256" key="2">
    <source>
        <dbReference type="ARBA" id="ARBA00003921"/>
    </source>
</evidence>
<keyword evidence="8 22" id="KW-0436">Ligase</keyword>
<dbReference type="GO" id="GO:0071555">
    <property type="term" value="P:cell wall organization"/>
    <property type="evidence" value="ECO:0007669"/>
    <property type="project" value="UniProtKB-KW"/>
</dbReference>
<feature type="binding site" evidence="24">
    <location>
        <position position="325"/>
    </location>
    <ligand>
        <name>Mg(2+)</name>
        <dbReference type="ChEBI" id="CHEBI:18420"/>
        <label>2</label>
    </ligand>
</feature>
<evidence type="ECO:0000256" key="19">
    <source>
        <dbReference type="ARBA" id="ARBA00068427"/>
    </source>
</evidence>
<dbReference type="SUPFAM" id="SSF52440">
    <property type="entry name" value="PreATP-grasp domain"/>
    <property type="match status" value="1"/>
</dbReference>
<dbReference type="Gene3D" id="3.40.50.20">
    <property type="match status" value="1"/>
</dbReference>
<feature type="active site" evidence="23">
    <location>
        <position position="332"/>
    </location>
</feature>
<evidence type="ECO:0000256" key="3">
    <source>
        <dbReference type="ARBA" id="ARBA00004496"/>
    </source>
</evidence>
<dbReference type="Pfam" id="PF01820">
    <property type="entry name" value="Dala_Dala_lig_N"/>
    <property type="match status" value="1"/>
</dbReference>
<dbReference type="PANTHER" id="PTHR23132:SF25">
    <property type="entry name" value="D-ALANINE--D-ALANINE LIGASE A"/>
    <property type="match status" value="1"/>
</dbReference>
<dbReference type="SUPFAM" id="SSF56059">
    <property type="entry name" value="Glutathione synthetase ATP-binding domain-like"/>
    <property type="match status" value="1"/>
</dbReference>
<dbReference type="PROSITE" id="PS50975">
    <property type="entry name" value="ATP_GRASP"/>
    <property type="match status" value="1"/>
</dbReference>
<dbReference type="InterPro" id="IPR011127">
    <property type="entry name" value="Dala_Dala_lig_N"/>
</dbReference>
<dbReference type="GO" id="GO:0046872">
    <property type="term" value="F:metal ion binding"/>
    <property type="evidence" value="ECO:0007669"/>
    <property type="project" value="UniProtKB-KW"/>
</dbReference>
<dbReference type="GO" id="GO:0008360">
    <property type="term" value="P:regulation of cell shape"/>
    <property type="evidence" value="ECO:0007669"/>
    <property type="project" value="UniProtKB-KW"/>
</dbReference>
<comment type="subcellular location">
    <subcellularLocation>
        <location evidence="3 22">Cytoplasm</location>
    </subcellularLocation>
</comment>
<evidence type="ECO:0000256" key="12">
    <source>
        <dbReference type="ARBA" id="ARBA00022842"/>
    </source>
</evidence>
<keyword evidence="15 24" id="KW-0464">Manganese</keyword>
<dbReference type="NCBIfam" id="NF002528">
    <property type="entry name" value="PRK01966.1-4"/>
    <property type="match status" value="1"/>
</dbReference>
<evidence type="ECO:0000256" key="6">
    <source>
        <dbReference type="ARBA" id="ARBA00012216"/>
    </source>
</evidence>
<evidence type="ECO:0000256" key="23">
    <source>
        <dbReference type="PIRSR" id="PIRSR039102-1"/>
    </source>
</evidence>
<keyword evidence="9 24" id="KW-0479">Metal-binding</keyword>
<evidence type="ECO:0000256" key="10">
    <source>
        <dbReference type="ARBA" id="ARBA00022741"/>
    </source>
</evidence>
<dbReference type="GO" id="GO:0008716">
    <property type="term" value="F:D-alanine-D-alanine ligase activity"/>
    <property type="evidence" value="ECO:0007669"/>
    <property type="project" value="UniProtKB-UniRule"/>
</dbReference>
<comment type="cofactor">
    <cofactor evidence="24">
        <name>Mg(2+)</name>
        <dbReference type="ChEBI" id="CHEBI:18420"/>
    </cofactor>
    <cofactor evidence="24">
        <name>Mn(2+)</name>
        <dbReference type="ChEBI" id="CHEBI:29035"/>
    </cofactor>
    <text evidence="24">Binds 2 magnesium or manganese ions per subunit.</text>
</comment>